<dbReference type="PRINTS" id="PR00108">
    <property type="entry name" value="THYMDSNTHASE"/>
</dbReference>
<dbReference type="EC" id="2.1.1.45" evidence="2"/>
<dbReference type="PANTHER" id="PTHR11548:SF1">
    <property type="entry name" value="THYMIDYLATE SYNTHASE 1"/>
    <property type="match status" value="1"/>
</dbReference>
<evidence type="ECO:0000256" key="4">
    <source>
        <dbReference type="ARBA" id="ARBA00022679"/>
    </source>
</evidence>
<dbReference type="GO" id="GO:0006231">
    <property type="term" value="P:dTMP biosynthetic process"/>
    <property type="evidence" value="ECO:0007669"/>
    <property type="project" value="InterPro"/>
</dbReference>
<dbReference type="InterPro" id="IPR000398">
    <property type="entry name" value="Thymidylate_synthase"/>
</dbReference>
<dbReference type="KEGG" id="vg:55811484"/>
<evidence type="ECO:0000256" key="1">
    <source>
        <dbReference type="ARBA" id="ARBA00009972"/>
    </source>
</evidence>
<sequence>MKAYHDLLQKILDEGEEVTNERTGVGTLSIFAEQIKFDLREGFPAVTTKKLAFKSMIAELLWFIRGSSNLYDLRALTHGEEHRFNDEKKTIWDDNYNVQGKELGYSNGYCGLVYGTQWRNFGPTGVNVEEDFGGTYYHDVPGVDQLAEMIKEAKANPGSRRLIVEAWNPQLIWEHKTLPGYESHYEIQKPILPPCHTGFQINISGEFIDMIWQQRSVDTFLGLPFNIASYAALLRIFGQILDKTPRYLTGQLGDVHIYKNHIEQVKEQLTREEYDLPILTINPNLKTLEDFEKAVVGDFTLIGYKHHEAIKAQMAA</sequence>
<keyword evidence="3 6" id="KW-0489">Methyltransferase</keyword>
<keyword evidence="4 6" id="KW-0808">Transferase</keyword>
<feature type="domain" description="Thymidylate synthase/dCMP hydroxymethylase" evidence="5">
    <location>
        <begin position="2"/>
        <end position="315"/>
    </location>
</feature>
<keyword evidence="7" id="KW-1185">Reference proteome</keyword>
<dbReference type="GO" id="GO:0004799">
    <property type="term" value="F:thymidylate synthase activity"/>
    <property type="evidence" value="ECO:0007669"/>
    <property type="project" value="UniProtKB-EC"/>
</dbReference>
<protein>
    <recommendedName>
        <fullName evidence="2">thymidylate synthase</fullName>
        <ecNumber evidence="2">2.1.1.45</ecNumber>
    </recommendedName>
</protein>
<dbReference type="InterPro" id="IPR023451">
    <property type="entry name" value="Thymidate_synth/dCMP_Mease_dom"/>
</dbReference>
<reference evidence="6 7" key="1">
    <citation type="submission" date="2018-12" db="EMBL/GenBank/DDBJ databases">
        <title>Successful treatment of antibiotic resistant microbial bone infection with bacteriophages.</title>
        <authorList>
            <person name="Nir-Paz R."/>
            <person name="Gelman D."/>
            <person name="Khouri A."/>
            <person name="Sisson B.M."/>
            <person name="Fackler J."/>
            <person name="Oren S.A."/>
            <person name="Khalifa L."/>
            <person name="Rimon A."/>
            <person name="Glazer S.C."/>
            <person name="Moses A.E."/>
            <person name="Yoram W."/>
            <person name="Schooley R.T."/>
            <person name="Hazan R."/>
        </authorList>
    </citation>
    <scope>NUCLEOTIDE SEQUENCE [LARGE SCALE GENOMIC DNA]</scope>
</reference>
<organism evidence="6 7">
    <name type="scientific">Acinetobacter phage AbTZA1</name>
    <dbReference type="NCBI Taxonomy" id="2500827"/>
    <lineage>
        <taxon>Viruses</taxon>
        <taxon>Duplodnaviria</taxon>
        <taxon>Heunggongvirae</taxon>
        <taxon>Uroviricota</taxon>
        <taxon>Caudoviricetes</taxon>
        <taxon>Pantevenvirales</taxon>
        <taxon>Straboviridae</taxon>
        <taxon>Twarogvirinae</taxon>
        <taxon>Hadassahvirus</taxon>
        <taxon>Hadassahvirus azbtza1</taxon>
    </lineage>
</organism>
<evidence type="ECO:0000259" key="5">
    <source>
        <dbReference type="Pfam" id="PF00303"/>
    </source>
</evidence>
<proteinExistence type="inferred from homology"/>
<dbReference type="GO" id="GO:0032259">
    <property type="term" value="P:methylation"/>
    <property type="evidence" value="ECO:0007669"/>
    <property type="project" value="UniProtKB-KW"/>
</dbReference>
<evidence type="ECO:0000256" key="3">
    <source>
        <dbReference type="ARBA" id="ARBA00022603"/>
    </source>
</evidence>
<evidence type="ECO:0000313" key="7">
    <source>
        <dbReference type="Proteomes" id="UP000287416"/>
    </source>
</evidence>
<dbReference type="NCBIfam" id="TIGR03284">
    <property type="entry name" value="thym_sym"/>
    <property type="match status" value="1"/>
</dbReference>
<dbReference type="Proteomes" id="UP000287416">
    <property type="component" value="Segment"/>
</dbReference>
<dbReference type="HAMAP" id="MF_00008">
    <property type="entry name" value="Thymidy_synth_bact"/>
    <property type="match status" value="1"/>
</dbReference>
<comment type="similarity">
    <text evidence="1">Belongs to the thymidylate synthase family.</text>
</comment>
<dbReference type="RefSeq" id="YP_009882188.1">
    <property type="nucleotide sequence ID" value="NC_049445.1"/>
</dbReference>
<dbReference type="CDD" id="cd00351">
    <property type="entry name" value="TS_Pyrimidine_HMase"/>
    <property type="match status" value="1"/>
</dbReference>
<dbReference type="PANTHER" id="PTHR11548">
    <property type="entry name" value="THYMIDYLATE SYNTHASE 1"/>
    <property type="match status" value="1"/>
</dbReference>
<evidence type="ECO:0000313" key="6">
    <source>
        <dbReference type="EMBL" id="AZU98573.1"/>
    </source>
</evidence>
<dbReference type="InterPro" id="IPR045097">
    <property type="entry name" value="Thymidate_synth/dCMP_Mease"/>
</dbReference>
<dbReference type="SUPFAM" id="SSF55831">
    <property type="entry name" value="Thymidylate synthase/dCMP hydroxymethylase"/>
    <property type="match status" value="1"/>
</dbReference>
<dbReference type="InterPro" id="IPR036926">
    <property type="entry name" value="Thymidate_synth/dCMP_Mease_sf"/>
</dbReference>
<dbReference type="GeneID" id="55811484"/>
<dbReference type="Gene3D" id="3.30.572.10">
    <property type="entry name" value="Thymidylate synthase/dCMP hydroxymethylase domain"/>
    <property type="match status" value="1"/>
</dbReference>
<dbReference type="Pfam" id="PF00303">
    <property type="entry name" value="Thymidylat_synt"/>
    <property type="match status" value="1"/>
</dbReference>
<accession>A0A3T0IGM0</accession>
<evidence type="ECO:0000256" key="2">
    <source>
        <dbReference type="ARBA" id="ARBA00011947"/>
    </source>
</evidence>
<dbReference type="EMBL" id="MK278860">
    <property type="protein sequence ID" value="AZU98573.1"/>
    <property type="molecule type" value="Genomic_DNA"/>
</dbReference>
<name>A0A3T0IGM0_9CAUD</name>